<name>A0ABU2ZV08_9ALTE</name>
<organism evidence="5 6">
    <name type="scientific">Glaciecola petra</name>
    <dbReference type="NCBI Taxonomy" id="3075602"/>
    <lineage>
        <taxon>Bacteria</taxon>
        <taxon>Pseudomonadati</taxon>
        <taxon>Pseudomonadota</taxon>
        <taxon>Gammaproteobacteria</taxon>
        <taxon>Alteromonadales</taxon>
        <taxon>Alteromonadaceae</taxon>
        <taxon>Glaciecola</taxon>
    </lineage>
</organism>
<dbReference type="CDD" id="cd05401">
    <property type="entry name" value="NT_GlnE_GlnD_like"/>
    <property type="match status" value="1"/>
</dbReference>
<evidence type="ECO:0000313" key="6">
    <source>
        <dbReference type="Proteomes" id="UP001253545"/>
    </source>
</evidence>
<feature type="domain" description="CBS" evidence="4">
    <location>
        <begin position="217"/>
        <end position="279"/>
    </location>
</feature>
<dbReference type="EMBL" id="JAVRHX010000005">
    <property type="protein sequence ID" value="MDT0596211.1"/>
    <property type="molecule type" value="Genomic_DNA"/>
</dbReference>
<dbReference type="CDD" id="cd04587">
    <property type="entry name" value="CBS_pair_CAP-ED_NT_Pol-beta-like_DUF294_assoc"/>
    <property type="match status" value="1"/>
</dbReference>
<dbReference type="InterPro" id="IPR018821">
    <property type="entry name" value="DUF294_put_nucleoTrafse_sb-bd"/>
</dbReference>
<dbReference type="PANTHER" id="PTHR48108">
    <property type="entry name" value="CBS DOMAIN-CONTAINING PROTEIN CBSX2, CHLOROPLASTIC"/>
    <property type="match status" value="1"/>
</dbReference>
<protein>
    <submittedName>
        <fullName evidence="5">DUF294 nucleotidyltransferase-like domain-containing protein</fullName>
    </submittedName>
</protein>
<comment type="caution">
    <text evidence="5">The sequence shown here is derived from an EMBL/GenBank/DDBJ whole genome shotgun (WGS) entry which is preliminary data.</text>
</comment>
<dbReference type="InterPro" id="IPR046342">
    <property type="entry name" value="CBS_dom_sf"/>
</dbReference>
<dbReference type="RefSeq" id="WP_311369730.1">
    <property type="nucleotide sequence ID" value="NZ_JAVRHX010000005.1"/>
</dbReference>
<keyword evidence="2" id="KW-0129">CBS domain</keyword>
<feature type="domain" description="Cyclic nucleotide-binding" evidence="3">
    <location>
        <begin position="54"/>
        <end position="115"/>
    </location>
</feature>
<dbReference type="PROSITE" id="PS50042">
    <property type="entry name" value="CNMP_BINDING_3"/>
    <property type="match status" value="1"/>
</dbReference>
<dbReference type="Proteomes" id="UP001253545">
    <property type="component" value="Unassembled WGS sequence"/>
</dbReference>
<dbReference type="InterPro" id="IPR014710">
    <property type="entry name" value="RmlC-like_jellyroll"/>
</dbReference>
<dbReference type="Pfam" id="PF03445">
    <property type="entry name" value="DUF294"/>
    <property type="match status" value="1"/>
</dbReference>
<proteinExistence type="predicted"/>
<dbReference type="InterPro" id="IPR018490">
    <property type="entry name" value="cNMP-bd_dom_sf"/>
</dbReference>
<dbReference type="SUPFAM" id="SSF51206">
    <property type="entry name" value="cAMP-binding domain-like"/>
    <property type="match status" value="1"/>
</dbReference>
<dbReference type="InterPro" id="IPR000595">
    <property type="entry name" value="cNMP-bd_dom"/>
</dbReference>
<dbReference type="SUPFAM" id="SSF54631">
    <property type="entry name" value="CBS-domain pair"/>
    <property type="match status" value="1"/>
</dbReference>
<keyword evidence="1" id="KW-0677">Repeat</keyword>
<keyword evidence="6" id="KW-1185">Reference proteome</keyword>
<dbReference type="Gene3D" id="2.60.120.10">
    <property type="entry name" value="Jelly Rolls"/>
    <property type="match status" value="1"/>
</dbReference>
<dbReference type="InterPro" id="IPR051462">
    <property type="entry name" value="CBS_domain-containing"/>
</dbReference>
<accession>A0ABU2ZV08</accession>
<evidence type="ECO:0000313" key="5">
    <source>
        <dbReference type="EMBL" id="MDT0596211.1"/>
    </source>
</evidence>
<dbReference type="Pfam" id="PF10335">
    <property type="entry name" value="DUF294_C"/>
    <property type="match status" value="1"/>
</dbReference>
<dbReference type="PANTHER" id="PTHR48108:SF31">
    <property type="entry name" value="CBS DOMAIN AND CYCLIC NUCLEOTIDE-REGULATED NUCLEOTIDYLTRANSFERASE"/>
    <property type="match status" value="1"/>
</dbReference>
<evidence type="ECO:0000256" key="2">
    <source>
        <dbReference type="PROSITE-ProRule" id="PRU00703"/>
    </source>
</evidence>
<gene>
    <name evidence="5" type="ORF">RM552_15255</name>
</gene>
<dbReference type="InterPro" id="IPR005105">
    <property type="entry name" value="GlnD_Uridyltrans_N"/>
</dbReference>
<dbReference type="PROSITE" id="PS51371">
    <property type="entry name" value="CBS"/>
    <property type="match status" value="2"/>
</dbReference>
<feature type="domain" description="CBS" evidence="4">
    <location>
        <begin position="153"/>
        <end position="209"/>
    </location>
</feature>
<dbReference type="SMART" id="SM00116">
    <property type="entry name" value="CBS"/>
    <property type="match status" value="2"/>
</dbReference>
<evidence type="ECO:0000259" key="4">
    <source>
        <dbReference type="PROSITE" id="PS51371"/>
    </source>
</evidence>
<dbReference type="Gene3D" id="3.10.580.10">
    <property type="entry name" value="CBS-domain"/>
    <property type="match status" value="1"/>
</dbReference>
<dbReference type="InterPro" id="IPR000644">
    <property type="entry name" value="CBS_dom"/>
</dbReference>
<evidence type="ECO:0000259" key="3">
    <source>
        <dbReference type="PROSITE" id="PS50042"/>
    </source>
</evidence>
<reference evidence="5 6" key="1">
    <citation type="submission" date="2023-09" db="EMBL/GenBank/DDBJ databases">
        <authorList>
            <person name="Rey-Velasco X."/>
        </authorList>
    </citation>
    <scope>NUCLEOTIDE SEQUENCE [LARGE SCALE GENOMIC DNA]</scope>
    <source>
        <strain evidence="5 6">P117</strain>
    </source>
</reference>
<sequence length="610" mass="67941">MAAIVQQISEYLSQQSPFDELDQALINDISQASALIYLTQENSSNLLAKYPQCLYLIQNGQFAIKDSSAPIKHLSDGDYFGFPKLLDSVDYGLTVGVDSPGIVLCIRAEFFETAMEDEKFKAFFDAIHENSLQNKAVTDTNSMWLYKPLFEVVQNKPVCVEPMLSVQSAAKIMAENNVSSALVMGQDGLQGILTDRDLRKRVLAIGLDINTPVHEVMTKSPIFLTKNKTIFDAICTMNEHSINHLPIFDARTNKPFGMITNTDISRQQRTNVVFVISDLSKSTSIEELSAGAKQVPQYIVSNAQRAGDFDIAGKVLAQATDIMTRKLIKFFQQENGKAPMYFCWLVFGSQAREDQTMGSDQDNALLLAREPTAEQAEYFEALADYVCKGLGKCGIKLCDGNIMASNPALRLSLDAYKNESKKWASNLTSQAILDFNIYLDVRAVAGDARLLNELQEMRKPIFQKSIFLAALARSANEVSVPLSMFQKFVYAKGESHKDSIDIKKSAVLIINNIVRIYALASGVTIPNTVARLNNLPANSGLSPRDRQNLRDIWILMNRLRWRHQLTNQVDDNLVRISDLSSIEKHQLKAAFQAIHRVQQAVVLKFSGGIG</sequence>
<dbReference type="Pfam" id="PF00571">
    <property type="entry name" value="CBS"/>
    <property type="match status" value="2"/>
</dbReference>
<evidence type="ECO:0000256" key="1">
    <source>
        <dbReference type="ARBA" id="ARBA00022737"/>
    </source>
</evidence>